<proteinExistence type="predicted"/>
<evidence type="ECO:0000256" key="2">
    <source>
        <dbReference type="SAM" id="Phobius"/>
    </source>
</evidence>
<organism evidence="3 4">
    <name type="scientific">Anopheles merus</name>
    <name type="common">Mosquito</name>
    <dbReference type="NCBI Taxonomy" id="30066"/>
    <lineage>
        <taxon>Eukaryota</taxon>
        <taxon>Metazoa</taxon>
        <taxon>Ecdysozoa</taxon>
        <taxon>Arthropoda</taxon>
        <taxon>Hexapoda</taxon>
        <taxon>Insecta</taxon>
        <taxon>Pterygota</taxon>
        <taxon>Neoptera</taxon>
        <taxon>Endopterygota</taxon>
        <taxon>Diptera</taxon>
        <taxon>Nematocera</taxon>
        <taxon>Culicoidea</taxon>
        <taxon>Culicidae</taxon>
        <taxon>Anophelinae</taxon>
        <taxon>Anopheles</taxon>
    </lineage>
</organism>
<keyword evidence="2" id="KW-1133">Transmembrane helix</keyword>
<keyword evidence="4" id="KW-1185">Reference proteome</keyword>
<accession>A0A182UVH3</accession>
<dbReference type="EnsemblMetazoa" id="AMEM004355-RA">
    <property type="protein sequence ID" value="AMEM004355-PA"/>
    <property type="gene ID" value="AMEM004355"/>
</dbReference>
<reference evidence="3" key="1">
    <citation type="submission" date="2020-05" db="UniProtKB">
        <authorList>
            <consortium name="EnsemblMetazoa"/>
        </authorList>
    </citation>
    <scope>IDENTIFICATION</scope>
    <source>
        <strain evidence="3">MAF</strain>
    </source>
</reference>
<keyword evidence="2" id="KW-0472">Membrane</keyword>
<sequence length="464" mass="49368">MASERAKQHDAFAVHLCFSTRSVDECPEYALRLVIVVVQLRLHRVNVRLEPQHLQLDPRILPLKLGDLLVQRQDVLGRDARPTVRWYAARVGWQTVGRSGGRVGCDRNTAAARHPIVRSVLPVAGGRTRSAMIGAGATDYTRDGVTVQAGHGMCETGKQPGRGARWTTAGRKNLGAGRGSRRPNQQRTGPGHQAALDALADLDATGPRPPSTPASASPYRGFLLAGAWPGPWAVGQLATVRCVLNVPSTCPLPSQPGVGQVKGSNLPAAACAMAAFACSIVPPFSRILEEIIMRRYVLAEGRRRHEARARAGRIARRYGRRIDGGAERTCEAEGGCGLAKPIPSGRSGVFVYSLVFTSAGRLSLTSLVYTALLLVLLVFALVLVLLLSSDAWGLLFRRPSDGLTCGSGLLEDILFPLSSPARRPFGDGDPGPVLYDGGSGGLDSFTLRLIAEKPGGIAPHVDGS</sequence>
<evidence type="ECO:0000313" key="3">
    <source>
        <dbReference type="EnsemblMetazoa" id="AMEM004355-PA"/>
    </source>
</evidence>
<evidence type="ECO:0000313" key="4">
    <source>
        <dbReference type="Proteomes" id="UP000075903"/>
    </source>
</evidence>
<dbReference type="AlphaFoldDB" id="A0A182UVH3"/>
<name>A0A182UVH3_ANOME</name>
<protein>
    <submittedName>
        <fullName evidence="3">Uncharacterized protein</fullName>
    </submittedName>
</protein>
<dbReference type="VEuPathDB" id="VectorBase:AMEM004355"/>
<evidence type="ECO:0000256" key="1">
    <source>
        <dbReference type="SAM" id="MobiDB-lite"/>
    </source>
</evidence>
<keyword evidence="2" id="KW-0812">Transmembrane</keyword>
<dbReference type="Proteomes" id="UP000075903">
    <property type="component" value="Unassembled WGS sequence"/>
</dbReference>
<feature type="region of interest" description="Disordered" evidence="1">
    <location>
        <begin position="154"/>
        <end position="192"/>
    </location>
</feature>
<feature type="transmembrane region" description="Helical" evidence="2">
    <location>
        <begin position="367"/>
        <end position="388"/>
    </location>
</feature>